<dbReference type="PRINTS" id="PR00385">
    <property type="entry name" value="P450"/>
</dbReference>
<feature type="binding site" description="axial binding residue" evidence="9">
    <location>
        <position position="419"/>
    </location>
    <ligand>
        <name>heme</name>
        <dbReference type="ChEBI" id="CHEBI:30413"/>
    </ligand>
    <ligandPart>
        <name>Fe</name>
        <dbReference type="ChEBI" id="CHEBI:18248"/>
    </ligandPart>
</feature>
<dbReference type="GO" id="GO:0004497">
    <property type="term" value="F:monooxygenase activity"/>
    <property type="evidence" value="ECO:0007669"/>
    <property type="project" value="UniProtKB-KW"/>
</dbReference>
<dbReference type="InterPro" id="IPR036396">
    <property type="entry name" value="Cyt_P450_sf"/>
</dbReference>
<organism evidence="12 13">
    <name type="scientific">Coniophora puteana (strain RWD-64-598)</name>
    <name type="common">Brown rot fungus</name>
    <dbReference type="NCBI Taxonomy" id="741705"/>
    <lineage>
        <taxon>Eukaryota</taxon>
        <taxon>Fungi</taxon>
        <taxon>Dikarya</taxon>
        <taxon>Basidiomycota</taxon>
        <taxon>Agaricomycotina</taxon>
        <taxon>Agaricomycetes</taxon>
        <taxon>Agaricomycetidae</taxon>
        <taxon>Boletales</taxon>
        <taxon>Coniophorineae</taxon>
        <taxon>Coniophoraceae</taxon>
        <taxon>Coniophora</taxon>
    </lineage>
</organism>
<dbReference type="InterPro" id="IPR002401">
    <property type="entry name" value="Cyt_P450_E_grp-I"/>
</dbReference>
<dbReference type="SUPFAM" id="SSF48264">
    <property type="entry name" value="Cytochrome P450"/>
    <property type="match status" value="1"/>
</dbReference>
<dbReference type="GeneID" id="19200153"/>
<dbReference type="PANTHER" id="PTHR46300">
    <property type="entry name" value="P450, PUTATIVE (EUROFUNG)-RELATED-RELATED"/>
    <property type="match status" value="1"/>
</dbReference>
<keyword evidence="7 9" id="KW-0408">Iron</keyword>
<gene>
    <name evidence="12" type="ORF">CONPUDRAFT_128860</name>
</gene>
<evidence type="ECO:0000256" key="1">
    <source>
        <dbReference type="ARBA" id="ARBA00001971"/>
    </source>
</evidence>
<evidence type="ECO:0000256" key="7">
    <source>
        <dbReference type="ARBA" id="ARBA00023004"/>
    </source>
</evidence>
<dbReference type="Pfam" id="PF00067">
    <property type="entry name" value="p450"/>
    <property type="match status" value="1"/>
</dbReference>
<keyword evidence="11" id="KW-0732">Signal</keyword>
<sequence>MLLVSGLLVWQAFVHKRTNALSMPPSPPSNHWLWGHVLPKEYPFLQIDKWIAEYGPVITLRTGFTKHVQIGRQQALIDIMERQGTVLADRPHAISTSELFAQGASIGFVPAGERIKSMRRALHTYLAPRAAEHYEPLITVHARAFILDLLDNPYDFQEHAKTFSSSLVLQVAYGKDTLTRASDPSVQQVQDQNERLRLVMSPGAYLVDTIPMLKYLPWYARRLKDGFKKDKELFESHLDDIETKMNNGDPNPSFARHLLEHEEQYQLSRIDMAFLAGALFSAGSDTTATGICGILLSLALHQEEQCMVSEEMDRIVGTERVPVFGDEDSLPILRAFIAETIRWRPIAPLALAHKTTADVYWDKYCILAGTTVQGSIWASSRDPDFYSDPEKFDIKRWLTTRAFREDMKFLAFGYGRRACPGQHLANRSLLINTMLVVWSFHLSMSPIKDCDDRLYLSGFPHQRAYDLRFKSRMGSDTLRDAIRRPAILT</sequence>
<keyword evidence="5 9" id="KW-0479">Metal-binding</keyword>
<evidence type="ECO:0000256" key="3">
    <source>
        <dbReference type="ARBA" id="ARBA00010617"/>
    </source>
</evidence>
<dbReference type="OrthoDB" id="2789670at2759"/>
<dbReference type="InterPro" id="IPR017972">
    <property type="entry name" value="Cyt_P450_CS"/>
</dbReference>
<evidence type="ECO:0000256" key="6">
    <source>
        <dbReference type="ARBA" id="ARBA00023002"/>
    </source>
</evidence>
<protein>
    <submittedName>
        <fullName evidence="12">Cytochrome P450</fullName>
    </submittedName>
</protein>
<proteinExistence type="inferred from homology"/>
<evidence type="ECO:0000256" key="2">
    <source>
        <dbReference type="ARBA" id="ARBA00005179"/>
    </source>
</evidence>
<evidence type="ECO:0000313" key="13">
    <source>
        <dbReference type="Proteomes" id="UP000053558"/>
    </source>
</evidence>
<evidence type="ECO:0000313" key="12">
    <source>
        <dbReference type="EMBL" id="EIW77877.1"/>
    </source>
</evidence>
<dbReference type="PRINTS" id="PR00463">
    <property type="entry name" value="EP450I"/>
</dbReference>
<comment type="pathway">
    <text evidence="2">Secondary metabolite biosynthesis.</text>
</comment>
<keyword evidence="4 9" id="KW-0349">Heme</keyword>
<accession>A0A5M3MFR0</accession>
<evidence type="ECO:0000256" key="9">
    <source>
        <dbReference type="PIRSR" id="PIRSR602401-1"/>
    </source>
</evidence>
<comment type="caution">
    <text evidence="12">The sequence shown here is derived from an EMBL/GenBank/DDBJ whole genome shotgun (WGS) entry which is preliminary data.</text>
</comment>
<evidence type="ECO:0000256" key="8">
    <source>
        <dbReference type="ARBA" id="ARBA00023033"/>
    </source>
</evidence>
<evidence type="ECO:0000256" key="4">
    <source>
        <dbReference type="ARBA" id="ARBA00022617"/>
    </source>
</evidence>
<dbReference type="AlphaFoldDB" id="A0A5M3MFR0"/>
<evidence type="ECO:0000256" key="10">
    <source>
        <dbReference type="RuleBase" id="RU000461"/>
    </source>
</evidence>
<dbReference type="Gene3D" id="1.10.630.10">
    <property type="entry name" value="Cytochrome P450"/>
    <property type="match status" value="1"/>
</dbReference>
<dbReference type="RefSeq" id="XP_007772185.1">
    <property type="nucleotide sequence ID" value="XM_007773995.1"/>
</dbReference>
<comment type="similarity">
    <text evidence="3 10">Belongs to the cytochrome P450 family.</text>
</comment>
<dbReference type="KEGG" id="cput:CONPUDRAFT_128860"/>
<evidence type="ECO:0000256" key="11">
    <source>
        <dbReference type="SAM" id="SignalP"/>
    </source>
</evidence>
<dbReference type="InterPro" id="IPR001128">
    <property type="entry name" value="Cyt_P450"/>
</dbReference>
<name>A0A5M3MFR0_CONPW</name>
<feature type="chain" id="PRO_5024463306" evidence="11">
    <location>
        <begin position="21"/>
        <end position="489"/>
    </location>
</feature>
<dbReference type="EMBL" id="JH711583">
    <property type="protein sequence ID" value="EIW77877.1"/>
    <property type="molecule type" value="Genomic_DNA"/>
</dbReference>
<dbReference type="GO" id="GO:0005506">
    <property type="term" value="F:iron ion binding"/>
    <property type="evidence" value="ECO:0007669"/>
    <property type="project" value="InterPro"/>
</dbReference>
<comment type="cofactor">
    <cofactor evidence="1 9">
        <name>heme</name>
        <dbReference type="ChEBI" id="CHEBI:30413"/>
    </cofactor>
</comment>
<dbReference type="GO" id="GO:0016705">
    <property type="term" value="F:oxidoreductase activity, acting on paired donors, with incorporation or reduction of molecular oxygen"/>
    <property type="evidence" value="ECO:0007669"/>
    <property type="project" value="InterPro"/>
</dbReference>
<feature type="signal peptide" evidence="11">
    <location>
        <begin position="1"/>
        <end position="20"/>
    </location>
</feature>
<dbReference type="PANTHER" id="PTHR46300:SF1">
    <property type="entry name" value="P450, PUTATIVE (EUROFUNG)-RELATED"/>
    <property type="match status" value="1"/>
</dbReference>
<reference evidence="13" key="1">
    <citation type="journal article" date="2012" name="Science">
        <title>The Paleozoic origin of enzymatic lignin decomposition reconstructed from 31 fungal genomes.</title>
        <authorList>
            <person name="Floudas D."/>
            <person name="Binder M."/>
            <person name="Riley R."/>
            <person name="Barry K."/>
            <person name="Blanchette R.A."/>
            <person name="Henrissat B."/>
            <person name="Martinez A.T."/>
            <person name="Otillar R."/>
            <person name="Spatafora J.W."/>
            <person name="Yadav J.S."/>
            <person name="Aerts A."/>
            <person name="Benoit I."/>
            <person name="Boyd A."/>
            <person name="Carlson A."/>
            <person name="Copeland A."/>
            <person name="Coutinho P.M."/>
            <person name="de Vries R.P."/>
            <person name="Ferreira P."/>
            <person name="Findley K."/>
            <person name="Foster B."/>
            <person name="Gaskell J."/>
            <person name="Glotzer D."/>
            <person name="Gorecki P."/>
            <person name="Heitman J."/>
            <person name="Hesse C."/>
            <person name="Hori C."/>
            <person name="Igarashi K."/>
            <person name="Jurgens J.A."/>
            <person name="Kallen N."/>
            <person name="Kersten P."/>
            <person name="Kohler A."/>
            <person name="Kuees U."/>
            <person name="Kumar T.K.A."/>
            <person name="Kuo A."/>
            <person name="LaButti K."/>
            <person name="Larrondo L.F."/>
            <person name="Lindquist E."/>
            <person name="Ling A."/>
            <person name="Lombard V."/>
            <person name="Lucas S."/>
            <person name="Lundell T."/>
            <person name="Martin R."/>
            <person name="McLaughlin D.J."/>
            <person name="Morgenstern I."/>
            <person name="Morin E."/>
            <person name="Murat C."/>
            <person name="Nagy L.G."/>
            <person name="Nolan M."/>
            <person name="Ohm R.A."/>
            <person name="Patyshakuliyeva A."/>
            <person name="Rokas A."/>
            <person name="Ruiz-Duenas F.J."/>
            <person name="Sabat G."/>
            <person name="Salamov A."/>
            <person name="Samejima M."/>
            <person name="Schmutz J."/>
            <person name="Slot J.C."/>
            <person name="St John F."/>
            <person name="Stenlid J."/>
            <person name="Sun H."/>
            <person name="Sun S."/>
            <person name="Syed K."/>
            <person name="Tsang A."/>
            <person name="Wiebenga A."/>
            <person name="Young D."/>
            <person name="Pisabarro A."/>
            <person name="Eastwood D.C."/>
            <person name="Martin F."/>
            <person name="Cullen D."/>
            <person name="Grigoriev I.V."/>
            <person name="Hibbett D.S."/>
        </authorList>
    </citation>
    <scope>NUCLEOTIDE SEQUENCE [LARGE SCALE GENOMIC DNA]</scope>
    <source>
        <strain evidence="13">RWD-64-598 SS2</strain>
    </source>
</reference>
<dbReference type="Proteomes" id="UP000053558">
    <property type="component" value="Unassembled WGS sequence"/>
</dbReference>
<dbReference type="InterPro" id="IPR050364">
    <property type="entry name" value="Cytochrome_P450_fung"/>
</dbReference>
<dbReference type="GO" id="GO:0020037">
    <property type="term" value="F:heme binding"/>
    <property type="evidence" value="ECO:0007669"/>
    <property type="project" value="InterPro"/>
</dbReference>
<keyword evidence="13" id="KW-1185">Reference proteome</keyword>
<dbReference type="PROSITE" id="PS00086">
    <property type="entry name" value="CYTOCHROME_P450"/>
    <property type="match status" value="1"/>
</dbReference>
<evidence type="ECO:0000256" key="5">
    <source>
        <dbReference type="ARBA" id="ARBA00022723"/>
    </source>
</evidence>
<keyword evidence="8 10" id="KW-0503">Monooxygenase</keyword>
<keyword evidence="6 10" id="KW-0560">Oxidoreductase</keyword>